<dbReference type="InterPro" id="IPR010559">
    <property type="entry name" value="Sig_transdc_His_kin_internal"/>
</dbReference>
<dbReference type="InterPro" id="IPR003594">
    <property type="entry name" value="HATPase_dom"/>
</dbReference>
<gene>
    <name evidence="5" type="ORF">L0N08_11600</name>
</gene>
<evidence type="ECO:0000256" key="1">
    <source>
        <dbReference type="ARBA" id="ARBA00022777"/>
    </source>
</evidence>
<sequence length="571" mass="65645">MKIKNAHSINQTLFRYLMIIFMVYVLFITTFLSYIYKTQIDYLNDMEVTRMSLYYRESLDNLLLSCESLCTSIAKNYDIQTMLRTDNKPETTEFYKEKVDINCKTSFLVQSYAEEELPLAILLDDGRKFKSGNFTLLEHDIVDDSFYQKARKGPVTWWHLPKSNIFRRLETDLYVVTMPLVNISTNQVNGIIAIELNQTALNNALNHVSSQPAYFRITQDGTPIWHLGDEALAETGSYSQSLSNGWQLEVYTEPSNLNLSFPPELVCIFIVMLLIIIVTFVLTSRGIYNRISYPISVLATNMAHIKMNTLDKPMETNTEISDILTLYSGYNTMLQRINMLIENSKQEEKEIRKAQYAALQAQINPHFLYNTLDIIAWQIRMKDSESALNTLMDFSTFFRLSLNRGKTLISLKDEFEHMRIYLEIMRVRYDQGINYSIEIDDPGILSYYCSKLILQPVVENSIQHGILQTPSQSGNISINAVRDGSDVTIRIKDDGIGIPKEKVDELNAFLSDINKHPEKDQGLGYGIFNINRRIKLSNGNEYGITIESCCREYTLVIIKIPLLDKEGTVNV</sequence>
<dbReference type="InterPro" id="IPR036890">
    <property type="entry name" value="HATPase_C_sf"/>
</dbReference>
<accession>A0AAW5BPB0</accession>
<comment type="caution">
    <text evidence="5">The sequence shown here is derived from an EMBL/GenBank/DDBJ whole genome shotgun (WGS) entry which is preliminary data.</text>
</comment>
<dbReference type="Gene3D" id="3.30.565.10">
    <property type="entry name" value="Histidine kinase-like ATPase, C-terminal domain"/>
    <property type="match status" value="1"/>
</dbReference>
<dbReference type="RefSeq" id="WP_118708628.1">
    <property type="nucleotide sequence ID" value="NZ_BAABZL010000001.1"/>
</dbReference>
<dbReference type="PANTHER" id="PTHR34220:SF7">
    <property type="entry name" value="SENSOR HISTIDINE KINASE YPDA"/>
    <property type="match status" value="1"/>
</dbReference>
<dbReference type="GeneID" id="97209174"/>
<feature type="transmembrane region" description="Helical" evidence="3">
    <location>
        <begin position="261"/>
        <end position="282"/>
    </location>
</feature>
<keyword evidence="3" id="KW-1133">Transmembrane helix</keyword>
<evidence type="ECO:0000313" key="6">
    <source>
        <dbReference type="Proteomes" id="UP001299608"/>
    </source>
</evidence>
<dbReference type="Proteomes" id="UP001299608">
    <property type="component" value="Unassembled WGS sequence"/>
</dbReference>
<dbReference type="InterPro" id="IPR050640">
    <property type="entry name" value="Bact_2-comp_sensor_kinase"/>
</dbReference>
<dbReference type="AlphaFoldDB" id="A0AAW5BPB0"/>
<evidence type="ECO:0000259" key="4">
    <source>
        <dbReference type="PROSITE" id="PS50109"/>
    </source>
</evidence>
<feature type="transmembrane region" description="Helical" evidence="3">
    <location>
        <begin position="12"/>
        <end position="36"/>
    </location>
</feature>
<dbReference type="SUPFAM" id="SSF55874">
    <property type="entry name" value="ATPase domain of HSP90 chaperone/DNA topoisomerase II/histidine kinase"/>
    <property type="match status" value="1"/>
</dbReference>
<keyword evidence="3" id="KW-0472">Membrane</keyword>
<keyword evidence="3" id="KW-0812">Transmembrane</keyword>
<dbReference type="EMBL" id="JAKNGE010000012">
    <property type="protein sequence ID" value="MCG4746060.1"/>
    <property type="molecule type" value="Genomic_DNA"/>
</dbReference>
<feature type="domain" description="Histidine kinase" evidence="4">
    <location>
        <begin position="454"/>
        <end position="564"/>
    </location>
</feature>
<dbReference type="Pfam" id="PF06580">
    <property type="entry name" value="His_kinase"/>
    <property type="match status" value="1"/>
</dbReference>
<organism evidence="5 6">
    <name type="scientific">Enterocloster aldenensis</name>
    <dbReference type="NCBI Taxonomy" id="358742"/>
    <lineage>
        <taxon>Bacteria</taxon>
        <taxon>Bacillati</taxon>
        <taxon>Bacillota</taxon>
        <taxon>Clostridia</taxon>
        <taxon>Lachnospirales</taxon>
        <taxon>Lachnospiraceae</taxon>
        <taxon>Enterocloster</taxon>
    </lineage>
</organism>
<dbReference type="GO" id="GO:0000155">
    <property type="term" value="F:phosphorelay sensor kinase activity"/>
    <property type="evidence" value="ECO:0007669"/>
    <property type="project" value="InterPro"/>
</dbReference>
<dbReference type="PANTHER" id="PTHR34220">
    <property type="entry name" value="SENSOR HISTIDINE KINASE YPDA"/>
    <property type="match status" value="1"/>
</dbReference>
<evidence type="ECO:0000313" key="5">
    <source>
        <dbReference type="EMBL" id="MCG4746060.1"/>
    </source>
</evidence>
<reference evidence="5" key="1">
    <citation type="submission" date="2022-01" db="EMBL/GenBank/DDBJ databases">
        <title>Collection of gut derived symbiotic bacterial strains cultured from healthy donors.</title>
        <authorList>
            <person name="Lin H."/>
            <person name="Kohout C."/>
            <person name="Waligurski E."/>
            <person name="Pamer E.G."/>
        </authorList>
    </citation>
    <scope>NUCLEOTIDE SEQUENCE</scope>
    <source>
        <strain evidence="5">DFI.6.55</strain>
    </source>
</reference>
<protein>
    <submittedName>
        <fullName evidence="5">Histidine kinase</fullName>
    </submittedName>
</protein>
<evidence type="ECO:0000256" key="2">
    <source>
        <dbReference type="ARBA" id="ARBA00023012"/>
    </source>
</evidence>
<evidence type="ECO:0000256" key="3">
    <source>
        <dbReference type="SAM" id="Phobius"/>
    </source>
</evidence>
<proteinExistence type="predicted"/>
<dbReference type="PROSITE" id="PS50109">
    <property type="entry name" value="HIS_KIN"/>
    <property type="match status" value="1"/>
</dbReference>
<dbReference type="InterPro" id="IPR005467">
    <property type="entry name" value="His_kinase_dom"/>
</dbReference>
<keyword evidence="1 5" id="KW-0808">Transferase</keyword>
<keyword evidence="2" id="KW-0902">Two-component regulatory system</keyword>
<dbReference type="Pfam" id="PF02518">
    <property type="entry name" value="HATPase_c"/>
    <property type="match status" value="1"/>
</dbReference>
<dbReference type="SMART" id="SM00387">
    <property type="entry name" value="HATPase_c"/>
    <property type="match status" value="1"/>
</dbReference>
<name>A0AAW5BPB0_9FIRM</name>
<keyword evidence="1 5" id="KW-0418">Kinase</keyword>
<dbReference type="GO" id="GO:0016020">
    <property type="term" value="C:membrane"/>
    <property type="evidence" value="ECO:0007669"/>
    <property type="project" value="InterPro"/>
</dbReference>